<evidence type="ECO:0000256" key="1">
    <source>
        <dbReference type="SAM" id="Phobius"/>
    </source>
</evidence>
<keyword evidence="1" id="KW-1133">Transmembrane helix</keyword>
<comment type="caution">
    <text evidence="2">The sequence shown here is derived from an EMBL/GenBank/DDBJ whole genome shotgun (WGS) entry which is preliminary data.</text>
</comment>
<gene>
    <name evidence="2" type="ORF">LI82_09825</name>
</gene>
<sequence>MCRTGRFDIMTCLSSFFIYNSKVIIMMSIQFSIDIFIYKYRQYLNWVQMVVVTRTQAFPSLGMFNKEQEFILYF</sequence>
<reference evidence="2 3" key="1">
    <citation type="submission" date="2014-09" db="EMBL/GenBank/DDBJ databases">
        <title>Draft genome sequence of an obligately methylotrophic methanogen, Methanococcoides methylutens, isolated from marine sediment.</title>
        <authorList>
            <person name="Guan Y."/>
            <person name="Ngugi D.K."/>
            <person name="Blom J."/>
            <person name="Ali S."/>
            <person name="Ferry J.G."/>
            <person name="Stingl U."/>
        </authorList>
    </citation>
    <scope>NUCLEOTIDE SEQUENCE [LARGE SCALE GENOMIC DNA]</scope>
    <source>
        <strain evidence="2 3">DSM 2657</strain>
    </source>
</reference>
<accession>A0A099SYR5</accession>
<evidence type="ECO:0000313" key="3">
    <source>
        <dbReference type="Proteomes" id="UP000029859"/>
    </source>
</evidence>
<proteinExistence type="predicted"/>
<protein>
    <submittedName>
        <fullName evidence="2">Uncharacterized protein</fullName>
    </submittedName>
</protein>
<dbReference type="EMBL" id="JRHO01000014">
    <property type="protein sequence ID" value="KGK98032.1"/>
    <property type="molecule type" value="Genomic_DNA"/>
</dbReference>
<name>A0A099SYR5_METMT</name>
<keyword evidence="3" id="KW-1185">Reference proteome</keyword>
<feature type="transmembrane region" description="Helical" evidence="1">
    <location>
        <begin position="16"/>
        <end position="38"/>
    </location>
</feature>
<organism evidence="2 3">
    <name type="scientific">Methanococcoides methylutens</name>
    <dbReference type="NCBI Taxonomy" id="2226"/>
    <lineage>
        <taxon>Archaea</taxon>
        <taxon>Methanobacteriati</taxon>
        <taxon>Methanobacteriota</taxon>
        <taxon>Stenosarchaea group</taxon>
        <taxon>Methanomicrobia</taxon>
        <taxon>Methanosarcinales</taxon>
        <taxon>Methanosarcinaceae</taxon>
        <taxon>Methanococcoides</taxon>
    </lineage>
</organism>
<evidence type="ECO:0000313" key="2">
    <source>
        <dbReference type="EMBL" id="KGK98032.1"/>
    </source>
</evidence>
<keyword evidence="1" id="KW-0472">Membrane</keyword>
<dbReference type="AlphaFoldDB" id="A0A099SYR5"/>
<dbReference type="Proteomes" id="UP000029859">
    <property type="component" value="Unassembled WGS sequence"/>
</dbReference>
<keyword evidence="1" id="KW-0812">Transmembrane</keyword>